<dbReference type="Proteomes" id="UP000799536">
    <property type="component" value="Unassembled WGS sequence"/>
</dbReference>
<comment type="caution">
    <text evidence="1">The sequence shown here is derived from an EMBL/GenBank/DDBJ whole genome shotgun (WGS) entry which is preliminary data.</text>
</comment>
<gene>
    <name evidence="1" type="ORF">GQ43DRAFT_444787</name>
</gene>
<proteinExistence type="predicted"/>
<sequence>MKPSKPPATRRRKRLPPFRFLDLPPELRLKIYELVLISPTTIDLDPSNCVTIAPRLRLFLVSHRVHDEAFRVFYGQNTFRLFPIHGRFYHTKKPLLVRLPAQYLAVVTTLELRLGPGWNGPPRGWVVNDRLGLHNITKLRLLKIFVEFDPASHEVFEGFRVGKEFYTDFCLKLARDVVKRVPTVEEFQFDGWNSVKRSAPLLMALVKEGRELGRRVSWGDEAGWSDKVELKAIDPEQSLEGLVAGLNL</sequence>
<accession>A0A9P4JCI7</accession>
<organism evidence="1 2">
    <name type="scientific">Delitschia confertaspora ATCC 74209</name>
    <dbReference type="NCBI Taxonomy" id="1513339"/>
    <lineage>
        <taxon>Eukaryota</taxon>
        <taxon>Fungi</taxon>
        <taxon>Dikarya</taxon>
        <taxon>Ascomycota</taxon>
        <taxon>Pezizomycotina</taxon>
        <taxon>Dothideomycetes</taxon>
        <taxon>Pleosporomycetidae</taxon>
        <taxon>Pleosporales</taxon>
        <taxon>Delitschiaceae</taxon>
        <taxon>Delitschia</taxon>
    </lineage>
</organism>
<dbReference type="AlphaFoldDB" id="A0A9P4JCI7"/>
<reference evidence="1" key="1">
    <citation type="journal article" date="2020" name="Stud. Mycol.">
        <title>101 Dothideomycetes genomes: a test case for predicting lifestyles and emergence of pathogens.</title>
        <authorList>
            <person name="Haridas S."/>
            <person name="Albert R."/>
            <person name="Binder M."/>
            <person name="Bloem J."/>
            <person name="Labutti K."/>
            <person name="Salamov A."/>
            <person name="Andreopoulos B."/>
            <person name="Baker S."/>
            <person name="Barry K."/>
            <person name="Bills G."/>
            <person name="Bluhm B."/>
            <person name="Cannon C."/>
            <person name="Castanera R."/>
            <person name="Culley D."/>
            <person name="Daum C."/>
            <person name="Ezra D."/>
            <person name="Gonzalez J."/>
            <person name="Henrissat B."/>
            <person name="Kuo A."/>
            <person name="Liang C."/>
            <person name="Lipzen A."/>
            <person name="Lutzoni F."/>
            <person name="Magnuson J."/>
            <person name="Mondo S."/>
            <person name="Nolan M."/>
            <person name="Ohm R."/>
            <person name="Pangilinan J."/>
            <person name="Park H.-J."/>
            <person name="Ramirez L."/>
            <person name="Alfaro M."/>
            <person name="Sun H."/>
            <person name="Tritt A."/>
            <person name="Yoshinaga Y."/>
            <person name="Zwiers L.-H."/>
            <person name="Turgeon B."/>
            <person name="Goodwin S."/>
            <person name="Spatafora J."/>
            <person name="Crous P."/>
            <person name="Grigoriev I."/>
        </authorList>
    </citation>
    <scope>NUCLEOTIDE SEQUENCE</scope>
    <source>
        <strain evidence="1">ATCC 74209</strain>
    </source>
</reference>
<dbReference type="InterPro" id="IPR038883">
    <property type="entry name" value="AN11006-like"/>
</dbReference>
<dbReference type="PANTHER" id="PTHR42085">
    <property type="entry name" value="F-BOX DOMAIN-CONTAINING PROTEIN"/>
    <property type="match status" value="1"/>
</dbReference>
<evidence type="ECO:0000313" key="2">
    <source>
        <dbReference type="Proteomes" id="UP000799536"/>
    </source>
</evidence>
<dbReference type="PANTHER" id="PTHR42085:SF2">
    <property type="entry name" value="F-BOX DOMAIN-CONTAINING PROTEIN"/>
    <property type="match status" value="1"/>
</dbReference>
<evidence type="ECO:0008006" key="3">
    <source>
        <dbReference type="Google" id="ProtNLM"/>
    </source>
</evidence>
<protein>
    <recommendedName>
        <fullName evidence="3">F-box domain-containing protein</fullName>
    </recommendedName>
</protein>
<evidence type="ECO:0000313" key="1">
    <source>
        <dbReference type="EMBL" id="KAF2196803.1"/>
    </source>
</evidence>
<dbReference type="EMBL" id="ML994320">
    <property type="protein sequence ID" value="KAF2196803.1"/>
    <property type="molecule type" value="Genomic_DNA"/>
</dbReference>
<name>A0A9P4JCI7_9PLEO</name>
<dbReference type="OrthoDB" id="5372935at2759"/>
<keyword evidence="2" id="KW-1185">Reference proteome</keyword>